<dbReference type="Gene3D" id="3.30.1380.10">
    <property type="match status" value="1"/>
</dbReference>
<evidence type="ECO:0000313" key="2">
    <source>
        <dbReference type="EMBL" id="OOS26561.1"/>
    </source>
</evidence>
<dbReference type="GO" id="GO:0008233">
    <property type="term" value="F:peptidase activity"/>
    <property type="evidence" value="ECO:0007669"/>
    <property type="project" value="InterPro"/>
</dbReference>
<dbReference type="InterPro" id="IPR009045">
    <property type="entry name" value="Zn_M74/Hedgehog-like"/>
</dbReference>
<protein>
    <recommendedName>
        <fullName evidence="1">D-alanyl-D-alanine carboxypeptidase-like core domain-containing protein</fullName>
    </recommendedName>
</protein>
<evidence type="ECO:0000259" key="1">
    <source>
        <dbReference type="Pfam" id="PF02557"/>
    </source>
</evidence>
<name>A0A1T0CWP2_9GAMM</name>
<dbReference type="EMBL" id="MUYV01000001">
    <property type="protein sequence ID" value="OOS26561.1"/>
    <property type="molecule type" value="Genomic_DNA"/>
</dbReference>
<dbReference type="Pfam" id="PF02557">
    <property type="entry name" value="VanY"/>
    <property type="match status" value="1"/>
</dbReference>
<accession>A0A1T0CWP2</accession>
<dbReference type="InterPro" id="IPR052179">
    <property type="entry name" value="DD-CPase-like"/>
</dbReference>
<reference evidence="2 3" key="1">
    <citation type="submission" date="2017-02" db="EMBL/GenBank/DDBJ databases">
        <title>Draft genome sequence of Moraxella porci CCUG 54912T type strain.</title>
        <authorList>
            <person name="Salva-Serra F."/>
            <person name="Engstrom-Jakobsson H."/>
            <person name="Thorell K."/>
            <person name="Jaen-Luchoro D."/>
            <person name="Gonzales-Siles L."/>
            <person name="Karlsson R."/>
            <person name="Yazdan S."/>
            <person name="Boulund F."/>
            <person name="Johnning A."/>
            <person name="Engstrand L."/>
            <person name="Kristiansson E."/>
            <person name="Moore E."/>
        </authorList>
    </citation>
    <scope>NUCLEOTIDE SEQUENCE [LARGE SCALE GENOMIC DNA]</scope>
    <source>
        <strain evidence="2 3">CCUG 54912</strain>
    </source>
</reference>
<dbReference type="CDD" id="cd14847">
    <property type="entry name" value="DD-carboxypeptidase_like"/>
    <property type="match status" value="1"/>
</dbReference>
<evidence type="ECO:0000313" key="3">
    <source>
        <dbReference type="Proteomes" id="UP000190683"/>
    </source>
</evidence>
<dbReference type="InterPro" id="IPR003709">
    <property type="entry name" value="VanY-like_core_dom"/>
</dbReference>
<gene>
    <name evidence="2" type="ORF">B0681_01400</name>
</gene>
<dbReference type="GO" id="GO:0006508">
    <property type="term" value="P:proteolysis"/>
    <property type="evidence" value="ECO:0007669"/>
    <property type="project" value="InterPro"/>
</dbReference>
<dbReference type="PANTHER" id="PTHR34385">
    <property type="entry name" value="D-ALANYL-D-ALANINE CARBOXYPEPTIDASE"/>
    <property type="match status" value="1"/>
</dbReference>
<dbReference type="STRING" id="573983.B0681_01400"/>
<feature type="domain" description="D-alanyl-D-alanine carboxypeptidase-like core" evidence="1">
    <location>
        <begin position="109"/>
        <end position="239"/>
    </location>
</feature>
<proteinExistence type="predicted"/>
<comment type="caution">
    <text evidence="2">The sequence shown here is derived from an EMBL/GenBank/DDBJ whole genome shotgun (WGS) entry which is preliminary data.</text>
</comment>
<dbReference type="PANTHER" id="PTHR34385:SF1">
    <property type="entry name" value="PEPTIDOGLYCAN L-ALANYL-D-GLUTAMATE ENDOPEPTIDASE CWLK"/>
    <property type="match status" value="1"/>
</dbReference>
<dbReference type="RefSeq" id="WP_158077901.1">
    <property type="nucleotide sequence ID" value="NZ_MUYV01000001.1"/>
</dbReference>
<organism evidence="2 3">
    <name type="scientific">Moraxella porci DSM 25326</name>
    <dbReference type="NCBI Taxonomy" id="573983"/>
    <lineage>
        <taxon>Bacteria</taxon>
        <taxon>Pseudomonadati</taxon>
        <taxon>Pseudomonadota</taxon>
        <taxon>Gammaproteobacteria</taxon>
        <taxon>Moraxellales</taxon>
        <taxon>Moraxellaceae</taxon>
        <taxon>Moraxella</taxon>
    </lineage>
</organism>
<dbReference type="AlphaFoldDB" id="A0A1T0CWP2"/>
<sequence length="286" mass="31957">MRHSNNKRPPILGILLILLGLLAAIYFAKDLIFPKPSKQTVKDVYPNETTTSMVDIPKTNAKTAPEQKVINTIPSSNITAPRDRLSQVHGAGNEPELVSLPPKYTSKNEQIHKDAYDPLMAMIAAAQKDGVSLSVVSAYRSYKRQKQIWENKWGSASDDDSKKALSILKWSSFPGMSRHHWGTEVDFNSVALNYWQSAQGIATHQWLVNNAPSFGFCQVYGPNREKGYSEEPWHWSHIPTADTYFGQIQHLEILQIALNQPVKGAQAVRSLGTAMDYVTTINHCAL</sequence>
<keyword evidence="3" id="KW-1185">Reference proteome</keyword>
<dbReference type="Proteomes" id="UP000190683">
    <property type="component" value="Unassembled WGS sequence"/>
</dbReference>
<dbReference type="SUPFAM" id="SSF55166">
    <property type="entry name" value="Hedgehog/DD-peptidase"/>
    <property type="match status" value="1"/>
</dbReference>